<evidence type="ECO:0000256" key="1">
    <source>
        <dbReference type="ARBA" id="ARBA00004651"/>
    </source>
</evidence>
<evidence type="ECO:0000313" key="14">
    <source>
        <dbReference type="EMBL" id="SQI37832.1"/>
    </source>
</evidence>
<dbReference type="PROSITE" id="PS51846">
    <property type="entry name" value="CNNM"/>
    <property type="match status" value="1"/>
</dbReference>
<dbReference type="InterPro" id="IPR046342">
    <property type="entry name" value="CBS_dom_sf"/>
</dbReference>
<feature type="domain" description="CBS" evidence="12">
    <location>
        <begin position="282"/>
        <end position="337"/>
    </location>
</feature>
<evidence type="ECO:0000256" key="2">
    <source>
        <dbReference type="ARBA" id="ARBA00006337"/>
    </source>
</evidence>
<dbReference type="InterPro" id="IPR016169">
    <property type="entry name" value="FAD-bd_PCMH_sub2"/>
</dbReference>
<feature type="transmembrane region" description="Helical" evidence="11">
    <location>
        <begin position="103"/>
        <end position="124"/>
    </location>
</feature>
<dbReference type="Gene3D" id="3.10.580.10">
    <property type="entry name" value="CBS-domain"/>
    <property type="match status" value="1"/>
</dbReference>
<dbReference type="Gene3D" id="3.30.465.10">
    <property type="match status" value="1"/>
</dbReference>
<reference evidence="14 15" key="1">
    <citation type="submission" date="2018-06" db="EMBL/GenBank/DDBJ databases">
        <authorList>
            <consortium name="Pathogen Informatics"/>
            <person name="Doyle S."/>
        </authorList>
    </citation>
    <scope>NUCLEOTIDE SEQUENCE [LARGE SCALE GENOMIC DNA]</scope>
    <source>
        <strain evidence="14 15">NCTC10994</strain>
    </source>
</reference>
<dbReference type="Pfam" id="PF01595">
    <property type="entry name" value="CNNM"/>
    <property type="match status" value="1"/>
</dbReference>
<accession>A0A2X4UT58</accession>
<dbReference type="CDD" id="cd04590">
    <property type="entry name" value="CBS_pair_CorC_HlyC_assoc"/>
    <property type="match status" value="1"/>
</dbReference>
<evidence type="ECO:0000259" key="12">
    <source>
        <dbReference type="PROSITE" id="PS51371"/>
    </source>
</evidence>
<evidence type="ECO:0000256" key="7">
    <source>
        <dbReference type="ARBA" id="ARBA00023122"/>
    </source>
</evidence>
<keyword evidence="4 10" id="KW-0812">Transmembrane</keyword>
<dbReference type="KEGG" id="rcr:NCTC10994_03795"/>
<evidence type="ECO:0000256" key="8">
    <source>
        <dbReference type="ARBA" id="ARBA00023136"/>
    </source>
</evidence>
<evidence type="ECO:0000256" key="10">
    <source>
        <dbReference type="PROSITE-ProRule" id="PRU01193"/>
    </source>
</evidence>
<dbReference type="STRING" id="1219011.GCA_001895045_01612"/>
<keyword evidence="15" id="KW-1185">Reference proteome</keyword>
<feature type="transmembrane region" description="Helical" evidence="11">
    <location>
        <begin position="60"/>
        <end position="83"/>
    </location>
</feature>
<dbReference type="Proteomes" id="UP000249091">
    <property type="component" value="Chromosome 1"/>
</dbReference>
<feature type="transmembrane region" description="Helical" evidence="11">
    <location>
        <begin position="6"/>
        <end position="32"/>
    </location>
</feature>
<keyword evidence="5" id="KW-0677">Repeat</keyword>
<evidence type="ECO:0000256" key="9">
    <source>
        <dbReference type="PROSITE-ProRule" id="PRU00703"/>
    </source>
</evidence>
<keyword evidence="6 10" id="KW-1133">Transmembrane helix</keyword>
<name>A0A2X4UT58_9NOCA</name>
<proteinExistence type="inferred from homology"/>
<keyword evidence="3" id="KW-1003">Cell membrane</keyword>
<keyword evidence="7 9" id="KW-0129">CBS domain</keyword>
<dbReference type="InterPro" id="IPR000644">
    <property type="entry name" value="CBS_dom"/>
</dbReference>
<dbReference type="InterPro" id="IPR002550">
    <property type="entry name" value="CNNM"/>
</dbReference>
<dbReference type="InterPro" id="IPR044751">
    <property type="entry name" value="Ion_transp-like_CBS"/>
</dbReference>
<dbReference type="PANTHER" id="PTHR43099">
    <property type="entry name" value="UPF0053 PROTEIN YRKA"/>
    <property type="match status" value="1"/>
</dbReference>
<dbReference type="InterPro" id="IPR036318">
    <property type="entry name" value="FAD-bd_PCMH-like_sf"/>
</dbReference>
<comment type="similarity">
    <text evidence="2">Belongs to the UPF0053 family.</text>
</comment>
<evidence type="ECO:0000256" key="5">
    <source>
        <dbReference type="ARBA" id="ARBA00022737"/>
    </source>
</evidence>
<evidence type="ECO:0000256" key="3">
    <source>
        <dbReference type="ARBA" id="ARBA00022475"/>
    </source>
</evidence>
<dbReference type="Pfam" id="PF00571">
    <property type="entry name" value="CBS"/>
    <property type="match status" value="2"/>
</dbReference>
<organism evidence="14 15">
    <name type="scientific">Rhodococcus coprophilus</name>
    <dbReference type="NCBI Taxonomy" id="38310"/>
    <lineage>
        <taxon>Bacteria</taxon>
        <taxon>Bacillati</taxon>
        <taxon>Actinomycetota</taxon>
        <taxon>Actinomycetes</taxon>
        <taxon>Mycobacteriales</taxon>
        <taxon>Nocardiaceae</taxon>
        <taxon>Rhodococcus</taxon>
    </lineage>
</organism>
<dbReference type="Pfam" id="PF03471">
    <property type="entry name" value="CorC_HlyC"/>
    <property type="match status" value="1"/>
</dbReference>
<feature type="domain" description="CBS" evidence="12">
    <location>
        <begin position="218"/>
        <end position="280"/>
    </location>
</feature>
<dbReference type="EMBL" id="LS483468">
    <property type="protein sequence ID" value="SQI37832.1"/>
    <property type="molecule type" value="Genomic_DNA"/>
</dbReference>
<evidence type="ECO:0000259" key="13">
    <source>
        <dbReference type="PROSITE" id="PS51846"/>
    </source>
</evidence>
<dbReference type="AlphaFoldDB" id="A0A2X4UT58"/>
<evidence type="ECO:0000256" key="4">
    <source>
        <dbReference type="ARBA" id="ARBA00022692"/>
    </source>
</evidence>
<dbReference type="InterPro" id="IPR051676">
    <property type="entry name" value="UPF0053_domain"/>
</dbReference>
<dbReference type="PANTHER" id="PTHR43099:SF5">
    <property type="entry name" value="HLYC_CORC FAMILY TRANSPORTER"/>
    <property type="match status" value="1"/>
</dbReference>
<evidence type="ECO:0000256" key="6">
    <source>
        <dbReference type="ARBA" id="ARBA00022989"/>
    </source>
</evidence>
<dbReference type="SMART" id="SM01091">
    <property type="entry name" value="CorC_HlyC"/>
    <property type="match status" value="1"/>
</dbReference>
<dbReference type="SUPFAM" id="SSF54631">
    <property type="entry name" value="CBS-domain pair"/>
    <property type="match status" value="1"/>
</dbReference>
<evidence type="ECO:0000313" key="15">
    <source>
        <dbReference type="Proteomes" id="UP000249091"/>
    </source>
</evidence>
<dbReference type="PROSITE" id="PS51371">
    <property type="entry name" value="CBS"/>
    <property type="match status" value="2"/>
</dbReference>
<dbReference type="SUPFAM" id="SSF56176">
    <property type="entry name" value="FAD-binding/transporter-associated domain-like"/>
    <property type="match status" value="1"/>
</dbReference>
<sequence length="441" mass="46862">MTGGTLVNVGAVLLFVLVGGVFAATEMALVSLRESQLLELARRGGRGRRTAALARDPNRFLSAVQIGVTVAGFFSAAFGASTLAPDVAPTLRGWGLGPAVADALALVGTTLVIAYLSLVLGELVPKRIALQRSTGTALATAPALDRFASIMRPVIWLLSVSTDALVRLLGSDPSLKNEQITHEELRDMLVSHEALPEDERSVLTEVFDVGSRHLSEVMRPRTEVDFLRGDTSIPDARSLALRLGHTRYPVIAESADHVIGFVHLRDLLLAERPRGTVADLCRSIVSLPGSKAALAALTVMRSGNAQIALVVDEYGGTAGIVTVEDIVEEIVGEIGDEFDPVDGASGTPGAGSPPALYDDVDGLLHVEDFARQTGIAVPEGPYETIAGYVLYRLDHLPQVGEGVVLDGNRLTVTELDGRRIARLRLTRRRRSGPDEAARTPG</sequence>
<comment type="subcellular location">
    <subcellularLocation>
        <location evidence="1">Cell membrane</location>
        <topology evidence="1">Multi-pass membrane protein</topology>
    </subcellularLocation>
</comment>
<dbReference type="GO" id="GO:0005886">
    <property type="term" value="C:plasma membrane"/>
    <property type="evidence" value="ECO:0007669"/>
    <property type="project" value="UniProtKB-SubCell"/>
</dbReference>
<dbReference type="RefSeq" id="WP_072699551.1">
    <property type="nucleotide sequence ID" value="NZ_JAFBBL010000001.1"/>
</dbReference>
<dbReference type="GO" id="GO:0050660">
    <property type="term" value="F:flavin adenine dinucleotide binding"/>
    <property type="evidence" value="ECO:0007669"/>
    <property type="project" value="InterPro"/>
</dbReference>
<feature type="domain" description="CNNM transmembrane" evidence="13">
    <location>
        <begin position="1"/>
        <end position="204"/>
    </location>
</feature>
<gene>
    <name evidence="14" type="ORF">NCTC10994_03795</name>
</gene>
<dbReference type="InterPro" id="IPR005170">
    <property type="entry name" value="Transptr-assoc_dom"/>
</dbReference>
<keyword evidence="8 10" id="KW-0472">Membrane</keyword>
<protein>
    <submittedName>
        <fullName evidence="14">Mg2+/Co2+ transporter</fullName>
    </submittedName>
</protein>
<evidence type="ECO:0000256" key="11">
    <source>
        <dbReference type="SAM" id="Phobius"/>
    </source>
</evidence>